<protein>
    <recommendedName>
        <fullName evidence="5">HTH domain-containing protein</fullName>
    </recommendedName>
</protein>
<dbReference type="AlphaFoldDB" id="A0A830F169"/>
<feature type="domain" description="HVO-A0261-like N-terminal" evidence="2">
    <location>
        <begin position="10"/>
        <end position="82"/>
    </location>
</feature>
<comment type="caution">
    <text evidence="3">The sequence shown here is derived from an EMBL/GenBank/DDBJ whole genome shotgun (WGS) entry which is preliminary data.</text>
</comment>
<keyword evidence="4" id="KW-1185">Reference proteome</keyword>
<reference evidence="3 4" key="1">
    <citation type="journal article" date="2019" name="Int. J. Syst. Evol. Microbiol.">
        <title>The Global Catalogue of Microorganisms (GCM) 10K type strain sequencing project: providing services to taxonomists for standard genome sequencing and annotation.</title>
        <authorList>
            <consortium name="The Broad Institute Genomics Platform"/>
            <consortium name="The Broad Institute Genome Sequencing Center for Infectious Disease"/>
            <person name="Wu L."/>
            <person name="Ma J."/>
        </authorList>
    </citation>
    <scope>NUCLEOTIDE SEQUENCE [LARGE SCALE GENOMIC DNA]</scope>
    <source>
        <strain evidence="3 4">JCM 19585</strain>
    </source>
</reference>
<dbReference type="Pfam" id="PF08350">
    <property type="entry name" value="FilR1_middle"/>
    <property type="match status" value="1"/>
</dbReference>
<accession>A0A830F169</accession>
<feature type="domain" description="Methanogenesis regulatory protein FilR1 middle" evidence="1">
    <location>
        <begin position="119"/>
        <end position="245"/>
    </location>
</feature>
<dbReference type="SUPFAM" id="SSF46785">
    <property type="entry name" value="Winged helix' DNA-binding domain"/>
    <property type="match status" value="1"/>
</dbReference>
<evidence type="ECO:0000259" key="2">
    <source>
        <dbReference type="Pfam" id="PF25213"/>
    </source>
</evidence>
<dbReference type="Gene3D" id="1.10.10.10">
    <property type="entry name" value="Winged helix-like DNA-binding domain superfamily/Winged helix DNA-binding domain"/>
    <property type="match status" value="1"/>
</dbReference>
<dbReference type="RefSeq" id="WP_188880490.1">
    <property type="nucleotide sequence ID" value="NZ_BMPF01000002.1"/>
</dbReference>
<evidence type="ECO:0000259" key="1">
    <source>
        <dbReference type="Pfam" id="PF08350"/>
    </source>
</evidence>
<evidence type="ECO:0008006" key="5">
    <source>
        <dbReference type="Google" id="ProtNLM"/>
    </source>
</evidence>
<dbReference type="Pfam" id="PF25213">
    <property type="entry name" value="HVO_A0261_N"/>
    <property type="match status" value="1"/>
</dbReference>
<sequence>MTGDPERFARLLVQRAPVLHSLAAANASKAELADDLGVSRSTVDRAVRDLESVCAVERRDGTVTLTLVGRLALTAYDAFQTDLHSLTGCDGLAHLDADTPVTLDVVRGATTVTASAGAPHQPVSAFVDFVEDAVHVDLYATMVLPTVVDAIARRIEDGLTVDAYLNGDALDALLADHSETATRVLDSSRVTVAETTADYRFDFARFDLADGRQVTALAYGAHGVDELLVNDTADALAWAQTRLDDLGDDATVLT</sequence>
<organism evidence="3 4">
    <name type="scientific">Halarchaeum grantii</name>
    <dbReference type="NCBI Taxonomy" id="1193105"/>
    <lineage>
        <taxon>Archaea</taxon>
        <taxon>Methanobacteriati</taxon>
        <taxon>Methanobacteriota</taxon>
        <taxon>Stenosarchaea group</taxon>
        <taxon>Halobacteria</taxon>
        <taxon>Halobacteriales</taxon>
        <taxon>Halobacteriaceae</taxon>
    </lineage>
</organism>
<evidence type="ECO:0000313" key="4">
    <source>
        <dbReference type="Proteomes" id="UP000628840"/>
    </source>
</evidence>
<name>A0A830F169_9EURY</name>
<dbReference type="InterPro" id="IPR057527">
    <property type="entry name" value="HVO_A0261-like_N"/>
</dbReference>
<dbReference type="InterPro" id="IPR013561">
    <property type="entry name" value="FilR1_middle_dom"/>
</dbReference>
<evidence type="ECO:0000313" key="3">
    <source>
        <dbReference type="EMBL" id="GGL30374.1"/>
    </source>
</evidence>
<dbReference type="Proteomes" id="UP000628840">
    <property type="component" value="Unassembled WGS sequence"/>
</dbReference>
<dbReference type="InterPro" id="IPR036388">
    <property type="entry name" value="WH-like_DNA-bd_sf"/>
</dbReference>
<gene>
    <name evidence="3" type="ORF">GCM10009037_12600</name>
</gene>
<proteinExistence type="predicted"/>
<dbReference type="OrthoDB" id="11410at2157"/>
<dbReference type="EMBL" id="BMPF01000002">
    <property type="protein sequence ID" value="GGL30374.1"/>
    <property type="molecule type" value="Genomic_DNA"/>
</dbReference>
<dbReference type="InterPro" id="IPR036390">
    <property type="entry name" value="WH_DNA-bd_sf"/>
</dbReference>